<name>A0A2G8LIX5_STIJA</name>
<dbReference type="Proteomes" id="UP000230750">
    <property type="component" value="Unassembled WGS sequence"/>
</dbReference>
<comment type="caution">
    <text evidence="1">The sequence shown here is derived from an EMBL/GenBank/DDBJ whole genome shotgun (WGS) entry which is preliminary data.</text>
</comment>
<sequence>MVLELPNITPYKKVTTYVTRGTQLPRYPFWPFRSLIIPRYSRSRIDPRPSSTISSFKINLANLESSYSELKWQPPVYEDYAKQRPPLYESICNLPLDPHHKSIVPRLEDTDVTTIDKNSDIFSSFLSETTNSKTSQRQGTDMELLFDLLEELPFQSVPGSEVMPNTTVSRQPLASTSSFASEDSYLSDSSINAGAGTGNILLDQFADINLLLAQQNQVNAQPLSALPVLSVDGVGCQGTIVHSITMKCGILTTTLVVQPRWWLHRWTPVTVPGVCGYGEISFPGPSS</sequence>
<gene>
    <name evidence="1" type="ORF">BSL78_02831</name>
</gene>
<reference evidence="1 2" key="1">
    <citation type="journal article" date="2017" name="PLoS Biol.">
        <title>The sea cucumber genome provides insights into morphological evolution and visceral regeneration.</title>
        <authorList>
            <person name="Zhang X."/>
            <person name="Sun L."/>
            <person name="Yuan J."/>
            <person name="Sun Y."/>
            <person name="Gao Y."/>
            <person name="Zhang L."/>
            <person name="Li S."/>
            <person name="Dai H."/>
            <person name="Hamel J.F."/>
            <person name="Liu C."/>
            <person name="Yu Y."/>
            <person name="Liu S."/>
            <person name="Lin W."/>
            <person name="Guo K."/>
            <person name="Jin S."/>
            <person name="Xu P."/>
            <person name="Storey K.B."/>
            <person name="Huan P."/>
            <person name="Zhang T."/>
            <person name="Zhou Y."/>
            <person name="Zhang J."/>
            <person name="Lin C."/>
            <person name="Li X."/>
            <person name="Xing L."/>
            <person name="Huo D."/>
            <person name="Sun M."/>
            <person name="Wang L."/>
            <person name="Mercier A."/>
            <person name="Li F."/>
            <person name="Yang H."/>
            <person name="Xiang J."/>
        </authorList>
    </citation>
    <scope>NUCLEOTIDE SEQUENCE [LARGE SCALE GENOMIC DNA]</scope>
    <source>
        <strain evidence="1">Shaxun</strain>
        <tissue evidence="1">Muscle</tissue>
    </source>
</reference>
<dbReference type="EMBL" id="MRZV01000063">
    <property type="protein sequence ID" value="PIK60204.1"/>
    <property type="molecule type" value="Genomic_DNA"/>
</dbReference>
<evidence type="ECO:0000313" key="2">
    <source>
        <dbReference type="Proteomes" id="UP000230750"/>
    </source>
</evidence>
<evidence type="ECO:0000313" key="1">
    <source>
        <dbReference type="EMBL" id="PIK60204.1"/>
    </source>
</evidence>
<proteinExistence type="predicted"/>
<dbReference type="AlphaFoldDB" id="A0A2G8LIX5"/>
<organism evidence="1 2">
    <name type="scientific">Stichopus japonicus</name>
    <name type="common">Sea cucumber</name>
    <dbReference type="NCBI Taxonomy" id="307972"/>
    <lineage>
        <taxon>Eukaryota</taxon>
        <taxon>Metazoa</taxon>
        <taxon>Echinodermata</taxon>
        <taxon>Eleutherozoa</taxon>
        <taxon>Echinozoa</taxon>
        <taxon>Holothuroidea</taxon>
        <taxon>Aspidochirotacea</taxon>
        <taxon>Aspidochirotida</taxon>
        <taxon>Stichopodidae</taxon>
        <taxon>Apostichopus</taxon>
    </lineage>
</organism>
<protein>
    <submittedName>
        <fullName evidence="1">Uncharacterized protein</fullName>
    </submittedName>
</protein>
<accession>A0A2G8LIX5</accession>
<keyword evidence="2" id="KW-1185">Reference proteome</keyword>